<evidence type="ECO:0000256" key="1">
    <source>
        <dbReference type="SAM" id="Phobius"/>
    </source>
</evidence>
<dbReference type="RefSeq" id="WP_205390359.1">
    <property type="nucleotide sequence ID" value="NZ_BLLB01000002.1"/>
</dbReference>
<gene>
    <name evidence="2" type="ORF">MHIP_23650</name>
</gene>
<proteinExistence type="predicted"/>
<organism evidence="2 3">
    <name type="scientific">Mycolicibacterium hippocampi</name>
    <dbReference type="NCBI Taxonomy" id="659824"/>
    <lineage>
        <taxon>Bacteria</taxon>
        <taxon>Bacillati</taxon>
        <taxon>Actinomycetota</taxon>
        <taxon>Actinomycetes</taxon>
        <taxon>Mycobacteriales</taxon>
        <taxon>Mycobacteriaceae</taxon>
        <taxon>Mycolicibacterium</taxon>
    </lineage>
</organism>
<feature type="transmembrane region" description="Helical" evidence="1">
    <location>
        <begin position="21"/>
        <end position="47"/>
    </location>
</feature>
<comment type="caution">
    <text evidence="2">The sequence shown here is derived from an EMBL/GenBank/DDBJ whole genome shotgun (WGS) entry which is preliminary data.</text>
</comment>
<reference evidence="2 3" key="1">
    <citation type="journal article" date="2019" name="Emerg. Microbes Infect.">
        <title>Comprehensive subspecies identification of 175 nontuberculous mycobacteria species based on 7547 genomic profiles.</title>
        <authorList>
            <person name="Matsumoto Y."/>
            <person name="Kinjo T."/>
            <person name="Motooka D."/>
            <person name="Nabeya D."/>
            <person name="Jung N."/>
            <person name="Uechi K."/>
            <person name="Horii T."/>
            <person name="Iida T."/>
            <person name="Fujita J."/>
            <person name="Nakamura S."/>
        </authorList>
    </citation>
    <scope>NUCLEOTIDE SEQUENCE [LARGE SCALE GENOMIC DNA]</scope>
    <source>
        <strain evidence="2 3">JCM 30996</strain>
    </source>
</reference>
<dbReference type="AlphaFoldDB" id="A0A7I9ZLG2"/>
<sequence>MEQNIPPPSAKPKRKPLRGTLVTAGVILAMLVLVAVAIYAGAFLILAPMMQ</sequence>
<dbReference type="Proteomes" id="UP000465304">
    <property type="component" value="Unassembled WGS sequence"/>
</dbReference>
<keyword evidence="1" id="KW-0472">Membrane</keyword>
<evidence type="ECO:0000313" key="3">
    <source>
        <dbReference type="Proteomes" id="UP000465304"/>
    </source>
</evidence>
<protein>
    <submittedName>
        <fullName evidence="2">Uncharacterized protein</fullName>
    </submittedName>
</protein>
<keyword evidence="3" id="KW-1185">Reference proteome</keyword>
<dbReference type="EMBL" id="BLLB01000002">
    <property type="protein sequence ID" value="GFH01882.1"/>
    <property type="molecule type" value="Genomic_DNA"/>
</dbReference>
<evidence type="ECO:0000313" key="2">
    <source>
        <dbReference type="EMBL" id="GFH01882.1"/>
    </source>
</evidence>
<keyword evidence="1" id="KW-0812">Transmembrane</keyword>
<keyword evidence="1" id="KW-1133">Transmembrane helix</keyword>
<accession>A0A7I9ZLG2</accession>
<name>A0A7I9ZLG2_9MYCO</name>